<sequence length="152" mass="16654">MLHGHDLLAIGDLARRTGLSVSAIRFYEGKGLIRSLRTAGGQRRFLRSDIRRLSFLLIAQQLGLTLPEIAGELARLPHGRTPTAADWRVISTRLRRTIDARIAALERTRDALDGCIGCGCLSLRKCRLYNPDDRAARGGAGPRFAMAGHEPG</sequence>
<keyword evidence="3" id="KW-0408">Iron</keyword>
<evidence type="ECO:0000256" key="3">
    <source>
        <dbReference type="ARBA" id="ARBA00023004"/>
    </source>
</evidence>
<dbReference type="PRINTS" id="PR00040">
    <property type="entry name" value="HTHMERR"/>
</dbReference>
<evidence type="ECO:0000256" key="7">
    <source>
        <dbReference type="ARBA" id="ARBA00023163"/>
    </source>
</evidence>
<dbReference type="PROSITE" id="PS00552">
    <property type="entry name" value="HTH_MERR_1"/>
    <property type="match status" value="1"/>
</dbReference>
<organism evidence="9 10">
    <name type="scientific">Sphingobium lignivorans</name>
    <dbReference type="NCBI Taxonomy" id="2735886"/>
    <lineage>
        <taxon>Bacteria</taxon>
        <taxon>Pseudomonadati</taxon>
        <taxon>Pseudomonadota</taxon>
        <taxon>Alphaproteobacteria</taxon>
        <taxon>Sphingomonadales</taxon>
        <taxon>Sphingomonadaceae</taxon>
        <taxon>Sphingobium</taxon>
    </lineage>
</organism>
<reference evidence="9 10" key="1">
    <citation type="submission" date="2020-08" db="EMBL/GenBank/DDBJ databases">
        <title>Exploring microbial biodiversity for novel pathways involved in the catabolism of aromatic compounds derived from lignin.</title>
        <authorList>
            <person name="Elkins J."/>
        </authorList>
    </citation>
    <scope>NUCLEOTIDE SEQUENCE [LARGE SCALE GENOMIC DNA]</scope>
    <source>
        <strain evidence="9 10">B1D3A</strain>
    </source>
</reference>
<dbReference type="EMBL" id="JACHKA010000001">
    <property type="protein sequence ID" value="MBB5986288.1"/>
    <property type="molecule type" value="Genomic_DNA"/>
</dbReference>
<evidence type="ECO:0000313" key="10">
    <source>
        <dbReference type="Proteomes" id="UP001138540"/>
    </source>
</evidence>
<dbReference type="InterPro" id="IPR047057">
    <property type="entry name" value="MerR_fam"/>
</dbReference>
<dbReference type="InterPro" id="IPR015358">
    <property type="entry name" value="Tscrpt_reg_MerR_DNA-bd"/>
</dbReference>
<dbReference type="PANTHER" id="PTHR30204:SF0">
    <property type="entry name" value="REDOX-SENSITIVE TRANSCRIPTIONAL ACTIVATOR SOXR"/>
    <property type="match status" value="1"/>
</dbReference>
<keyword evidence="5" id="KW-0805">Transcription regulation</keyword>
<dbReference type="SMART" id="SM00422">
    <property type="entry name" value="HTH_MERR"/>
    <property type="match status" value="1"/>
</dbReference>
<keyword evidence="10" id="KW-1185">Reference proteome</keyword>
<feature type="domain" description="HTH merR-type" evidence="8">
    <location>
        <begin position="7"/>
        <end position="76"/>
    </location>
</feature>
<evidence type="ECO:0000313" key="9">
    <source>
        <dbReference type="EMBL" id="MBB5986288.1"/>
    </source>
</evidence>
<keyword evidence="6" id="KW-0238">DNA-binding</keyword>
<dbReference type="Proteomes" id="UP001138540">
    <property type="component" value="Unassembled WGS sequence"/>
</dbReference>
<dbReference type="Gene3D" id="1.10.1660.10">
    <property type="match status" value="1"/>
</dbReference>
<gene>
    <name evidence="9" type="ORF">HNP60_002262</name>
</gene>
<dbReference type="PANTHER" id="PTHR30204">
    <property type="entry name" value="REDOX-CYCLING DRUG-SENSING TRANSCRIPTIONAL ACTIVATOR SOXR"/>
    <property type="match status" value="1"/>
</dbReference>
<accession>A0ABR6NIE4</accession>
<evidence type="ECO:0000256" key="2">
    <source>
        <dbReference type="ARBA" id="ARBA00022723"/>
    </source>
</evidence>
<dbReference type="NCBIfam" id="TIGR01950">
    <property type="entry name" value="SoxR"/>
    <property type="match status" value="1"/>
</dbReference>
<dbReference type="Pfam" id="PF00376">
    <property type="entry name" value="MerR"/>
    <property type="match status" value="1"/>
</dbReference>
<name>A0ABR6NIE4_9SPHN</name>
<dbReference type="PROSITE" id="PS50937">
    <property type="entry name" value="HTH_MERR_2"/>
    <property type="match status" value="1"/>
</dbReference>
<evidence type="ECO:0000256" key="1">
    <source>
        <dbReference type="ARBA" id="ARBA00022714"/>
    </source>
</evidence>
<keyword evidence="1" id="KW-0001">2Fe-2S</keyword>
<evidence type="ECO:0000256" key="6">
    <source>
        <dbReference type="ARBA" id="ARBA00023125"/>
    </source>
</evidence>
<dbReference type="RefSeq" id="WP_184047967.1">
    <property type="nucleotide sequence ID" value="NZ_JACHKA010000001.1"/>
</dbReference>
<protein>
    <submittedName>
        <fullName evidence="9">MerR family redox-sensitive transcriptional activator SoxR</fullName>
    </submittedName>
</protein>
<dbReference type="InterPro" id="IPR000551">
    <property type="entry name" value="MerR-type_HTH_dom"/>
</dbReference>
<dbReference type="SUPFAM" id="SSF46955">
    <property type="entry name" value="Putative DNA-binding domain"/>
    <property type="match status" value="1"/>
</dbReference>
<evidence type="ECO:0000256" key="4">
    <source>
        <dbReference type="ARBA" id="ARBA00023014"/>
    </source>
</evidence>
<keyword evidence="2" id="KW-0479">Metal-binding</keyword>
<dbReference type="InterPro" id="IPR010211">
    <property type="entry name" value="Redox-sen_tscrpt-act_SoxR"/>
</dbReference>
<comment type="caution">
    <text evidence="9">The sequence shown here is derived from an EMBL/GenBank/DDBJ whole genome shotgun (WGS) entry which is preliminary data.</text>
</comment>
<dbReference type="Pfam" id="PF09278">
    <property type="entry name" value="MerR-DNA-bind"/>
    <property type="match status" value="1"/>
</dbReference>
<evidence type="ECO:0000256" key="5">
    <source>
        <dbReference type="ARBA" id="ARBA00023015"/>
    </source>
</evidence>
<keyword evidence="4" id="KW-0411">Iron-sulfur</keyword>
<evidence type="ECO:0000259" key="8">
    <source>
        <dbReference type="PROSITE" id="PS50937"/>
    </source>
</evidence>
<dbReference type="InterPro" id="IPR009061">
    <property type="entry name" value="DNA-bd_dom_put_sf"/>
</dbReference>
<proteinExistence type="predicted"/>
<keyword evidence="7" id="KW-0804">Transcription</keyword>